<dbReference type="Proteomes" id="UP000887574">
    <property type="component" value="Unplaced"/>
</dbReference>
<evidence type="ECO:0000313" key="3">
    <source>
        <dbReference type="WBParaSite" id="jg17916"/>
    </source>
</evidence>
<dbReference type="InterPro" id="IPR036322">
    <property type="entry name" value="WD40_repeat_dom_sf"/>
</dbReference>
<feature type="repeat" description="WD" evidence="1">
    <location>
        <begin position="73"/>
        <end position="105"/>
    </location>
</feature>
<dbReference type="AlphaFoldDB" id="A0A915DCA6"/>
<dbReference type="WBParaSite" id="jg17916">
    <property type="protein sequence ID" value="jg17916"/>
    <property type="gene ID" value="jg17916"/>
</dbReference>
<accession>A0A915DCA6</accession>
<dbReference type="InterPro" id="IPR001680">
    <property type="entry name" value="WD40_rpt"/>
</dbReference>
<protein>
    <submittedName>
        <fullName evidence="3">Uncharacterized protein</fullName>
    </submittedName>
</protein>
<dbReference type="SMART" id="SM00320">
    <property type="entry name" value="WD40"/>
    <property type="match status" value="2"/>
</dbReference>
<dbReference type="GO" id="GO:0007165">
    <property type="term" value="P:signal transduction"/>
    <property type="evidence" value="ECO:0007669"/>
    <property type="project" value="InterPro"/>
</dbReference>
<reference evidence="3" key="1">
    <citation type="submission" date="2022-11" db="UniProtKB">
        <authorList>
            <consortium name="WormBaseParasite"/>
        </authorList>
    </citation>
    <scope>IDENTIFICATION</scope>
</reference>
<dbReference type="PROSITE" id="PS50294">
    <property type="entry name" value="WD_REPEATS_REGION"/>
    <property type="match status" value="1"/>
</dbReference>
<dbReference type="InterPro" id="IPR015943">
    <property type="entry name" value="WD40/YVTN_repeat-like_dom_sf"/>
</dbReference>
<evidence type="ECO:0000313" key="2">
    <source>
        <dbReference type="Proteomes" id="UP000887574"/>
    </source>
</evidence>
<name>A0A915DCA6_9BILA</name>
<proteinExistence type="predicted"/>
<dbReference type="PROSITE" id="PS50082">
    <property type="entry name" value="WD_REPEATS_2"/>
    <property type="match status" value="1"/>
</dbReference>
<dbReference type="Pfam" id="PF00400">
    <property type="entry name" value="WD40"/>
    <property type="match status" value="2"/>
</dbReference>
<keyword evidence="1" id="KW-0853">WD repeat</keyword>
<dbReference type="Gene3D" id="2.130.10.10">
    <property type="entry name" value="YVTN repeat-like/Quinoprotein amine dehydrogenase"/>
    <property type="match status" value="1"/>
</dbReference>
<sequence length="105" mass="11890">MMLRLYGLAGVTLMCRLFDLRADRQVCVYEKESILFPVNGVDFSVSGRILFAGYGDYRVGVWDSLKCVRQTILYGHENRISCLRTSPDGTAISTASWDCTIRIWA</sequence>
<evidence type="ECO:0000256" key="1">
    <source>
        <dbReference type="PROSITE-ProRule" id="PRU00221"/>
    </source>
</evidence>
<keyword evidence="2" id="KW-1185">Reference proteome</keyword>
<dbReference type="InterPro" id="IPR016346">
    <property type="entry name" value="G-protein_beta_1-5"/>
</dbReference>
<dbReference type="PANTHER" id="PTHR19850">
    <property type="entry name" value="GUANINE NUCLEOTIDE-BINDING PROTEIN BETA G PROTEIN BETA"/>
    <property type="match status" value="1"/>
</dbReference>
<dbReference type="SUPFAM" id="SSF50978">
    <property type="entry name" value="WD40 repeat-like"/>
    <property type="match status" value="1"/>
</dbReference>
<organism evidence="2 3">
    <name type="scientific">Ditylenchus dipsaci</name>
    <dbReference type="NCBI Taxonomy" id="166011"/>
    <lineage>
        <taxon>Eukaryota</taxon>
        <taxon>Metazoa</taxon>
        <taxon>Ecdysozoa</taxon>
        <taxon>Nematoda</taxon>
        <taxon>Chromadorea</taxon>
        <taxon>Rhabditida</taxon>
        <taxon>Tylenchina</taxon>
        <taxon>Tylenchomorpha</taxon>
        <taxon>Sphaerularioidea</taxon>
        <taxon>Anguinidae</taxon>
        <taxon>Anguininae</taxon>
        <taxon>Ditylenchus</taxon>
    </lineage>
</organism>